<reference evidence="6 7" key="1">
    <citation type="submission" date="2023-04" db="EMBL/GenBank/DDBJ databases">
        <title>Genome of Basidiobolus ranarum AG-B5.</title>
        <authorList>
            <person name="Stajich J.E."/>
            <person name="Carter-House D."/>
            <person name="Gryganskyi A."/>
        </authorList>
    </citation>
    <scope>NUCLEOTIDE SEQUENCE [LARGE SCALE GENOMIC DNA]</scope>
    <source>
        <strain evidence="6 7">AG-B5</strain>
    </source>
</reference>
<feature type="region of interest" description="Disordered" evidence="4">
    <location>
        <begin position="205"/>
        <end position="295"/>
    </location>
</feature>
<feature type="compositionally biased region" description="Polar residues" evidence="4">
    <location>
        <begin position="286"/>
        <end position="295"/>
    </location>
</feature>
<feature type="domain" description="RING-type" evidence="5">
    <location>
        <begin position="14"/>
        <end position="64"/>
    </location>
</feature>
<keyword evidence="1" id="KW-0469">Meiosis</keyword>
<dbReference type="SMART" id="SM00184">
    <property type="entry name" value="RING"/>
    <property type="match status" value="1"/>
</dbReference>
<feature type="compositionally biased region" description="Low complexity" evidence="4">
    <location>
        <begin position="212"/>
        <end position="221"/>
    </location>
</feature>
<gene>
    <name evidence="6" type="ORF">K7432_004882</name>
</gene>
<dbReference type="InterPro" id="IPR001841">
    <property type="entry name" value="Znf_RING"/>
</dbReference>
<proteinExistence type="predicted"/>
<keyword evidence="2" id="KW-0863">Zinc-finger</keyword>
<dbReference type="InterPro" id="IPR042123">
    <property type="entry name" value="Zip3/RNF212-like"/>
</dbReference>
<accession>A0ABR2WXF8</accession>
<evidence type="ECO:0000256" key="1">
    <source>
        <dbReference type="ARBA" id="ARBA00023254"/>
    </source>
</evidence>
<evidence type="ECO:0000259" key="5">
    <source>
        <dbReference type="PROSITE" id="PS50089"/>
    </source>
</evidence>
<dbReference type="PROSITE" id="PS50089">
    <property type="entry name" value="ZF_RING_2"/>
    <property type="match status" value="1"/>
</dbReference>
<keyword evidence="2" id="KW-0479">Metal-binding</keyword>
<feature type="compositionally biased region" description="Basic and acidic residues" evidence="4">
    <location>
        <begin position="275"/>
        <end position="285"/>
    </location>
</feature>
<name>A0ABR2WXF8_9FUNG</name>
<dbReference type="EMBL" id="JASJQH010000178">
    <property type="protein sequence ID" value="KAK9766199.1"/>
    <property type="molecule type" value="Genomic_DNA"/>
</dbReference>
<dbReference type="Proteomes" id="UP001479436">
    <property type="component" value="Unassembled WGS sequence"/>
</dbReference>
<dbReference type="PANTHER" id="PTHR22663">
    <property type="entry name" value="RING FINGER PROTEIN NARYA-RELATED"/>
    <property type="match status" value="1"/>
</dbReference>
<evidence type="ECO:0000256" key="2">
    <source>
        <dbReference type="PROSITE-ProRule" id="PRU00175"/>
    </source>
</evidence>
<organism evidence="6 7">
    <name type="scientific">Basidiobolus ranarum</name>
    <dbReference type="NCBI Taxonomy" id="34480"/>
    <lineage>
        <taxon>Eukaryota</taxon>
        <taxon>Fungi</taxon>
        <taxon>Fungi incertae sedis</taxon>
        <taxon>Zoopagomycota</taxon>
        <taxon>Entomophthoromycotina</taxon>
        <taxon>Basidiobolomycetes</taxon>
        <taxon>Basidiobolales</taxon>
        <taxon>Basidiobolaceae</taxon>
        <taxon>Basidiobolus</taxon>
    </lineage>
</organism>
<evidence type="ECO:0000256" key="4">
    <source>
        <dbReference type="SAM" id="MobiDB-lite"/>
    </source>
</evidence>
<protein>
    <recommendedName>
        <fullName evidence="5">RING-type domain-containing protein</fullName>
    </recommendedName>
</protein>
<feature type="coiled-coil region" evidence="3">
    <location>
        <begin position="109"/>
        <end position="160"/>
    </location>
</feature>
<comment type="caution">
    <text evidence="6">The sequence shown here is derived from an EMBL/GenBank/DDBJ whole genome shotgun (WGS) entry which is preliminary data.</text>
</comment>
<evidence type="ECO:0000256" key="3">
    <source>
        <dbReference type="SAM" id="Coils"/>
    </source>
</evidence>
<dbReference type="Pfam" id="PF14634">
    <property type="entry name" value="zf-RING_5"/>
    <property type="match status" value="1"/>
</dbReference>
<keyword evidence="2" id="KW-0862">Zinc</keyword>
<dbReference type="Gene3D" id="3.30.40.10">
    <property type="entry name" value="Zinc/RING finger domain, C3HC4 (zinc finger)"/>
    <property type="match status" value="1"/>
</dbReference>
<keyword evidence="3" id="KW-0175">Coiled coil</keyword>
<sequence length="386" mass="43754">MSPSATESLEWLHCNSCFRDPLSFDKNLQLSLQFLNVTECGHIVCQQCFKKDSNNLPSQCPVCQTTCAAVPLGDKFPSKIKHFFRPSISILEETLEVMKFQQTNMLGLIRFLKSKVSKQKEVLNKAKNELLNIKDLRKSIQTLTNENEILKSRLTGVRNAVSTNDGAQQLDDSVSVAQSSKPQLSAHVPVEENQRSRSISRLSLPARGRSFTPSPLLSTSPNFIPRSPIQHSKATIGSRWTKYPRGAKDSYPATKQLEEYPTSNRQPRRFPAPYEDSRPQSRMSEHSQPLLSYPNASNMRRPWVYSSHSNYSQSARDFDSQGRNMRPYTSSTLPFVRNPEGYPHPTNGGYFNNRYASPHQQNYNGPQSIRTPVVRNRSAFPHLGYS</sequence>
<evidence type="ECO:0000313" key="6">
    <source>
        <dbReference type="EMBL" id="KAK9766199.1"/>
    </source>
</evidence>
<keyword evidence="7" id="KW-1185">Reference proteome</keyword>
<dbReference type="InterPro" id="IPR013083">
    <property type="entry name" value="Znf_RING/FYVE/PHD"/>
</dbReference>
<dbReference type="PANTHER" id="PTHR22663:SF17">
    <property type="entry name" value="RING FINGER PROTEIN NARYA-RELATED"/>
    <property type="match status" value="1"/>
</dbReference>
<evidence type="ECO:0000313" key="7">
    <source>
        <dbReference type="Proteomes" id="UP001479436"/>
    </source>
</evidence>
<dbReference type="SUPFAM" id="SSF57850">
    <property type="entry name" value="RING/U-box"/>
    <property type="match status" value="1"/>
</dbReference>